<dbReference type="Pfam" id="PF01726">
    <property type="entry name" value="LexA_DNA_bind"/>
    <property type="match status" value="1"/>
</dbReference>
<evidence type="ECO:0000256" key="6">
    <source>
        <dbReference type="ARBA" id="ARBA00022813"/>
    </source>
</evidence>
<keyword evidence="2" id="KW-0678">Repressor</keyword>
<keyword evidence="5 12" id="KW-0378">Hydrolase</keyword>
<organism evidence="15 16">
    <name type="scientific">bacterium (Candidatus Gribaldobacteria) CG_4_10_14_0_8_um_filter_33_9</name>
    <dbReference type="NCBI Taxonomy" id="2014266"/>
    <lineage>
        <taxon>Bacteria</taxon>
        <taxon>Candidatus Gribaldobacteria</taxon>
    </lineage>
</organism>
<dbReference type="Gene3D" id="2.10.109.10">
    <property type="entry name" value="Umud Fragment, subunit A"/>
    <property type="match status" value="1"/>
</dbReference>
<keyword evidence="6 12" id="KW-0068">Autocatalytic cleavage</keyword>
<accession>A0A2M7RPJ1</accession>
<comment type="caution">
    <text evidence="15">The sequence shown here is derived from an EMBL/GenBank/DDBJ whole genome shotgun (WGS) entry which is preliminary data.</text>
</comment>
<keyword evidence="11" id="KW-0742">SOS response</keyword>
<keyword evidence="3" id="KW-0235">DNA replication</keyword>
<dbReference type="PANTHER" id="PTHR33516">
    <property type="entry name" value="LEXA REPRESSOR"/>
    <property type="match status" value="1"/>
</dbReference>
<keyword evidence="10" id="KW-0234">DNA repair</keyword>
<dbReference type="Proteomes" id="UP000229371">
    <property type="component" value="Unassembled WGS sequence"/>
</dbReference>
<dbReference type="SUPFAM" id="SSF51306">
    <property type="entry name" value="LexA/Signal peptidase"/>
    <property type="match status" value="1"/>
</dbReference>
<protein>
    <submittedName>
        <fullName evidence="15">Repressor LexA</fullName>
    </submittedName>
</protein>
<proteinExistence type="inferred from homology"/>
<dbReference type="PANTHER" id="PTHR33516:SF2">
    <property type="entry name" value="LEXA REPRESSOR-RELATED"/>
    <property type="match status" value="1"/>
</dbReference>
<evidence type="ECO:0000259" key="13">
    <source>
        <dbReference type="Pfam" id="PF00717"/>
    </source>
</evidence>
<keyword evidence="4" id="KW-0227">DNA damage</keyword>
<dbReference type="GO" id="GO:0006508">
    <property type="term" value="P:proteolysis"/>
    <property type="evidence" value="ECO:0007669"/>
    <property type="project" value="InterPro"/>
</dbReference>
<evidence type="ECO:0000256" key="3">
    <source>
        <dbReference type="ARBA" id="ARBA00022705"/>
    </source>
</evidence>
<dbReference type="InterPro" id="IPR036388">
    <property type="entry name" value="WH-like_DNA-bd_sf"/>
</dbReference>
<evidence type="ECO:0000256" key="5">
    <source>
        <dbReference type="ARBA" id="ARBA00022801"/>
    </source>
</evidence>
<dbReference type="InterPro" id="IPR006197">
    <property type="entry name" value="Peptidase_S24_LexA"/>
</dbReference>
<dbReference type="GO" id="GO:0045892">
    <property type="term" value="P:negative regulation of DNA-templated transcription"/>
    <property type="evidence" value="ECO:0007669"/>
    <property type="project" value="InterPro"/>
</dbReference>
<dbReference type="AlphaFoldDB" id="A0A2M7RPJ1"/>
<sequence length="198" mass="22477">MKVNKQKLLTPRQKKVLDYIKKFKERKGYSPTLNEIANYLRKSLSTAQHYVEELKNRGFLKKSENMARGITPVEETQRILLLGYIAAGKPIEPIENPEPINIPVSMINKAGNYYALKVKGNSMIDDGIADGDIAVIQHMITANNGDTVVAITEKGATLKVLRKQKGLIFLEPRNRKLKNIYPKELEIRGKFCGLIRRE</sequence>
<dbReference type="GO" id="GO:0003677">
    <property type="term" value="F:DNA binding"/>
    <property type="evidence" value="ECO:0007669"/>
    <property type="project" value="UniProtKB-KW"/>
</dbReference>
<dbReference type="InterPro" id="IPR015927">
    <property type="entry name" value="Peptidase_S24_S26A/B/C"/>
</dbReference>
<evidence type="ECO:0000256" key="4">
    <source>
        <dbReference type="ARBA" id="ARBA00022763"/>
    </source>
</evidence>
<dbReference type="GO" id="GO:0009432">
    <property type="term" value="P:SOS response"/>
    <property type="evidence" value="ECO:0007669"/>
    <property type="project" value="UniProtKB-KW"/>
</dbReference>
<dbReference type="NCBIfam" id="TIGR00498">
    <property type="entry name" value="lexA"/>
    <property type="match status" value="1"/>
</dbReference>
<name>A0A2M7RPJ1_9BACT</name>
<dbReference type="GO" id="GO:0004252">
    <property type="term" value="F:serine-type endopeptidase activity"/>
    <property type="evidence" value="ECO:0007669"/>
    <property type="project" value="InterPro"/>
</dbReference>
<dbReference type="InterPro" id="IPR006199">
    <property type="entry name" value="LexA_DNA-bd_dom"/>
</dbReference>
<evidence type="ECO:0000256" key="8">
    <source>
        <dbReference type="ARBA" id="ARBA00023125"/>
    </source>
</evidence>
<evidence type="ECO:0000256" key="10">
    <source>
        <dbReference type="ARBA" id="ARBA00023204"/>
    </source>
</evidence>
<dbReference type="GO" id="GO:0006260">
    <property type="term" value="P:DNA replication"/>
    <property type="evidence" value="ECO:0007669"/>
    <property type="project" value="UniProtKB-KW"/>
</dbReference>
<evidence type="ECO:0000313" key="15">
    <source>
        <dbReference type="EMBL" id="PIZ01101.1"/>
    </source>
</evidence>
<comment type="similarity">
    <text evidence="1 12">Belongs to the peptidase S24 family.</text>
</comment>
<evidence type="ECO:0000256" key="7">
    <source>
        <dbReference type="ARBA" id="ARBA00023015"/>
    </source>
</evidence>
<keyword evidence="7" id="KW-0805">Transcription regulation</keyword>
<dbReference type="InterPro" id="IPR036286">
    <property type="entry name" value="LexA/Signal_pep-like_sf"/>
</dbReference>
<reference evidence="16" key="1">
    <citation type="submission" date="2017-09" db="EMBL/GenBank/DDBJ databases">
        <title>Depth-based differentiation of microbial function through sediment-hosted aquifers and enrichment of novel symbionts in the deep terrestrial subsurface.</title>
        <authorList>
            <person name="Probst A.J."/>
            <person name="Ladd B."/>
            <person name="Jarett J.K."/>
            <person name="Geller-Mcgrath D.E."/>
            <person name="Sieber C.M.K."/>
            <person name="Emerson J.B."/>
            <person name="Anantharaman K."/>
            <person name="Thomas B.C."/>
            <person name="Malmstrom R."/>
            <person name="Stieglmeier M."/>
            <person name="Klingl A."/>
            <person name="Woyke T."/>
            <person name="Ryan C.M."/>
            <person name="Banfield J.F."/>
        </authorList>
    </citation>
    <scope>NUCLEOTIDE SEQUENCE [LARGE SCALE GENOMIC DNA]</scope>
</reference>
<dbReference type="GO" id="GO:0006281">
    <property type="term" value="P:DNA repair"/>
    <property type="evidence" value="ECO:0007669"/>
    <property type="project" value="UniProtKB-KW"/>
</dbReference>
<dbReference type="PRINTS" id="PR00726">
    <property type="entry name" value="LEXASERPTASE"/>
</dbReference>
<dbReference type="Pfam" id="PF00717">
    <property type="entry name" value="Peptidase_S24"/>
    <property type="match status" value="1"/>
</dbReference>
<dbReference type="EMBL" id="PFMI01000019">
    <property type="protein sequence ID" value="PIZ01101.1"/>
    <property type="molecule type" value="Genomic_DNA"/>
</dbReference>
<keyword evidence="9" id="KW-0804">Transcription</keyword>
<feature type="domain" description="LexA repressor DNA-binding" evidence="14">
    <location>
        <begin position="7"/>
        <end position="69"/>
    </location>
</feature>
<evidence type="ECO:0000256" key="1">
    <source>
        <dbReference type="ARBA" id="ARBA00007484"/>
    </source>
</evidence>
<evidence type="ECO:0000256" key="12">
    <source>
        <dbReference type="RuleBase" id="RU003991"/>
    </source>
</evidence>
<dbReference type="Gene3D" id="1.10.10.10">
    <property type="entry name" value="Winged helix-like DNA-binding domain superfamily/Winged helix DNA-binding domain"/>
    <property type="match status" value="1"/>
</dbReference>
<dbReference type="SUPFAM" id="SSF46785">
    <property type="entry name" value="Winged helix' DNA-binding domain"/>
    <property type="match status" value="1"/>
</dbReference>
<dbReference type="InterPro" id="IPR006200">
    <property type="entry name" value="LexA"/>
</dbReference>
<evidence type="ECO:0000256" key="9">
    <source>
        <dbReference type="ARBA" id="ARBA00023163"/>
    </source>
</evidence>
<dbReference type="InterPro" id="IPR050077">
    <property type="entry name" value="LexA_repressor"/>
</dbReference>
<dbReference type="InterPro" id="IPR039418">
    <property type="entry name" value="LexA-like"/>
</dbReference>
<evidence type="ECO:0000259" key="14">
    <source>
        <dbReference type="Pfam" id="PF01726"/>
    </source>
</evidence>
<dbReference type="InterPro" id="IPR036390">
    <property type="entry name" value="WH_DNA-bd_sf"/>
</dbReference>
<evidence type="ECO:0000313" key="16">
    <source>
        <dbReference type="Proteomes" id="UP000229371"/>
    </source>
</evidence>
<gene>
    <name evidence="15" type="primary">lexA</name>
    <name evidence="15" type="ORF">COY61_00685</name>
</gene>
<dbReference type="CDD" id="cd06529">
    <property type="entry name" value="S24_LexA-like"/>
    <property type="match status" value="1"/>
</dbReference>
<keyword evidence="8" id="KW-0238">DNA-binding</keyword>
<evidence type="ECO:0000256" key="11">
    <source>
        <dbReference type="ARBA" id="ARBA00023236"/>
    </source>
</evidence>
<evidence type="ECO:0000256" key="2">
    <source>
        <dbReference type="ARBA" id="ARBA00022491"/>
    </source>
</evidence>
<feature type="domain" description="Peptidase S24/S26A/S26B/S26C" evidence="13">
    <location>
        <begin position="82"/>
        <end position="191"/>
    </location>
</feature>